<evidence type="ECO:0000313" key="2">
    <source>
        <dbReference type="Proteomes" id="UP001148662"/>
    </source>
</evidence>
<dbReference type="Proteomes" id="UP001148662">
    <property type="component" value="Unassembled WGS sequence"/>
</dbReference>
<proteinExistence type="predicted"/>
<gene>
    <name evidence="1" type="ORF">NM688_g9379</name>
</gene>
<sequence>MPPRRQPVRQVQSANAQRYDPDVVAKRTKRHLDELERSNYSESSTAIGYGADDEEDAAGGRTTKGRARQTISDKRMASLGIKKKSTMNIRTAVLYKKSFAMLLEESGIASYSPNVPTYLTAAAPAPKVPPRMFCTVCGYWGKYRCKRCGMAYCDKNCEDVHDETRRECAFACGIGPFEVRRAGENKCGKYESSSDIDTPPTHSQPAHLPLSSTPTTKKMCPHANGDSAANDRSEMVPIDLTNGGTRTHTNGHDMKARLEQQRRNPYAPRASDFLSNVSNFKIIESTLRGARRTHHDEEVRADLQFSTAEGEQFANAFFDTKTKIAIAKALDAFGVEYIELTSPVASEQSRRDCEAICKLGLKAKILTHIRCHMDDARIAVETGVDGVDVVIGTSSFLREFSHGKDMAYITKTAIEVINFVKSKGSYRYFVLQ</sequence>
<accession>A0ACC1RIY2</accession>
<organism evidence="1 2">
    <name type="scientific">Phlebia brevispora</name>
    <dbReference type="NCBI Taxonomy" id="194682"/>
    <lineage>
        <taxon>Eukaryota</taxon>
        <taxon>Fungi</taxon>
        <taxon>Dikarya</taxon>
        <taxon>Basidiomycota</taxon>
        <taxon>Agaricomycotina</taxon>
        <taxon>Agaricomycetes</taxon>
        <taxon>Polyporales</taxon>
        <taxon>Meruliaceae</taxon>
        <taxon>Phlebia</taxon>
    </lineage>
</organism>
<evidence type="ECO:0000313" key="1">
    <source>
        <dbReference type="EMBL" id="KAJ3518889.1"/>
    </source>
</evidence>
<comment type="caution">
    <text evidence="1">The sequence shown here is derived from an EMBL/GenBank/DDBJ whole genome shotgun (WGS) entry which is preliminary data.</text>
</comment>
<name>A0ACC1RIY2_9APHY</name>
<keyword evidence="2" id="KW-1185">Reference proteome</keyword>
<protein>
    <submittedName>
        <fullName evidence="1">Uncharacterized protein</fullName>
    </submittedName>
</protein>
<reference evidence="1" key="1">
    <citation type="submission" date="2022-07" db="EMBL/GenBank/DDBJ databases">
        <title>Genome Sequence of Phlebia brevispora.</title>
        <authorList>
            <person name="Buettner E."/>
        </authorList>
    </citation>
    <scope>NUCLEOTIDE SEQUENCE</scope>
    <source>
        <strain evidence="1">MPL23</strain>
    </source>
</reference>
<dbReference type="EMBL" id="JANHOG010002909">
    <property type="protein sequence ID" value="KAJ3518889.1"/>
    <property type="molecule type" value="Genomic_DNA"/>
</dbReference>